<dbReference type="GO" id="GO:0006433">
    <property type="term" value="P:prolyl-tRNA aminoacylation"/>
    <property type="evidence" value="ECO:0007669"/>
    <property type="project" value="UniProtKB-UniRule"/>
</dbReference>
<comment type="function">
    <text evidence="10">Catalyzes the attachment of proline to tRNA(Pro) in a two-step reaction: proline is first activated by ATP to form Pro-AMP and then transferred to the acceptor end of tRNA(Pro). As ProRS can inadvertently accommodate and process non-cognate amino acids such as alanine and cysteine, to avoid such errors it has two additional distinct editing activities against alanine. One activity is designated as 'pretransfer' editing and involves the tRNA(Pro)-independent hydrolysis of activated Ala-AMP. The other activity is designated 'posttransfer' editing and involves deacylation of mischarged Ala-tRNA(Pro). The misacylated Cys-tRNA(Pro) is not edited by ProRS.</text>
</comment>
<evidence type="ECO:0000256" key="9">
    <source>
        <dbReference type="ARBA" id="ARBA00047671"/>
    </source>
</evidence>
<proteinExistence type="inferred from homology"/>
<evidence type="ECO:0000256" key="7">
    <source>
        <dbReference type="ARBA" id="ARBA00022917"/>
    </source>
</evidence>
<reference evidence="13" key="1">
    <citation type="journal article" date="2017" name="Biotechnol. Biofuels">
        <title>Evaluation of environmental bacterial communities as a factor affecting the growth of duckweed Lemna minor.</title>
        <authorList>
            <person name="Ishizawa H."/>
            <person name="Kuroda M."/>
            <person name="Morikawa M."/>
            <person name="Ike M."/>
        </authorList>
    </citation>
    <scope>NUCLEOTIDE SEQUENCE [LARGE SCALE GENOMIC DNA]</scope>
    <source>
        <strain evidence="13">H3</strain>
    </source>
</reference>
<evidence type="ECO:0000313" key="13">
    <source>
        <dbReference type="Proteomes" id="UP000198290"/>
    </source>
</evidence>
<evidence type="ECO:0000256" key="5">
    <source>
        <dbReference type="ARBA" id="ARBA00022741"/>
    </source>
</evidence>
<dbReference type="GO" id="GO:0002161">
    <property type="term" value="F:aminoacyl-tRNA deacylase activity"/>
    <property type="evidence" value="ECO:0007669"/>
    <property type="project" value="InterPro"/>
</dbReference>
<reference evidence="12 13" key="2">
    <citation type="journal article" date="2017" name="Genome Announc.">
        <title>Draft genome sequence of Aquitalea magnusonii strain H3, a plant growth-promoting bacterium of duckweed Lemna minor.</title>
        <authorList>
            <person name="Ishizawa H."/>
            <person name="Kuroda M."/>
            <person name="Ike M."/>
        </authorList>
    </citation>
    <scope>NUCLEOTIDE SEQUENCE [LARGE SCALE GENOMIC DNA]</scope>
    <source>
        <strain evidence="12 13">H3</strain>
    </source>
</reference>
<comment type="similarity">
    <text evidence="10">Belongs to the class-II aminoacyl-tRNA synthetase family. ProS type 1 subfamily.</text>
</comment>
<dbReference type="GO" id="GO:0005524">
    <property type="term" value="F:ATP binding"/>
    <property type="evidence" value="ECO:0007669"/>
    <property type="project" value="UniProtKB-UniRule"/>
</dbReference>
<dbReference type="Pfam" id="PF03129">
    <property type="entry name" value="HGTP_anticodon"/>
    <property type="match status" value="1"/>
</dbReference>
<dbReference type="CDD" id="cd00861">
    <property type="entry name" value="ProRS_anticodon_short"/>
    <property type="match status" value="1"/>
</dbReference>
<dbReference type="FunFam" id="3.30.930.10:FF:000066">
    <property type="entry name" value="Proline--tRNA ligase"/>
    <property type="match status" value="1"/>
</dbReference>
<comment type="subcellular location">
    <subcellularLocation>
        <location evidence="1 10">Cytoplasm</location>
    </subcellularLocation>
</comment>
<dbReference type="NCBIfam" id="NF006625">
    <property type="entry name" value="PRK09194.1"/>
    <property type="match status" value="1"/>
</dbReference>
<dbReference type="EMBL" id="AP018823">
    <property type="protein sequence ID" value="BBF87325.1"/>
    <property type="molecule type" value="Genomic_DNA"/>
</dbReference>
<comment type="subunit">
    <text evidence="2 10">Homodimer.</text>
</comment>
<dbReference type="InterPro" id="IPR033730">
    <property type="entry name" value="ProRS_core_prok"/>
</dbReference>
<gene>
    <name evidence="10" type="primary">proS</name>
    <name evidence="12" type="ORF">DLM_3741</name>
</gene>
<dbReference type="InterPro" id="IPR002316">
    <property type="entry name" value="Pro-tRNA-ligase_IIa"/>
</dbReference>
<dbReference type="InterPro" id="IPR004500">
    <property type="entry name" value="Pro-tRNA-synth_IIa_bac-type"/>
</dbReference>
<dbReference type="InterPro" id="IPR036754">
    <property type="entry name" value="YbaK/aa-tRNA-synt-asso_dom_sf"/>
</dbReference>
<dbReference type="Pfam" id="PF04073">
    <property type="entry name" value="tRNA_edit"/>
    <property type="match status" value="1"/>
</dbReference>
<keyword evidence="7 10" id="KW-0648">Protein biosynthesis</keyword>
<evidence type="ECO:0000256" key="10">
    <source>
        <dbReference type="HAMAP-Rule" id="MF_01569"/>
    </source>
</evidence>
<evidence type="ECO:0000313" key="12">
    <source>
        <dbReference type="EMBL" id="BBF87325.1"/>
    </source>
</evidence>
<dbReference type="SUPFAM" id="SSF55826">
    <property type="entry name" value="YbaK/ProRS associated domain"/>
    <property type="match status" value="1"/>
</dbReference>
<sequence>MSVQRQANAVLPGIFHLALSGESDKVTLAALAHSAGMRLPTGCFPVTRAKRYNQPYLAEYQGRIMRASQFFISTLKEAPADADITSQKLMIRAGFIRKVAAGIYSWMPMGLRVVRKVENIVREEMNRAGAIEVSLPVVQPAGLWQESGRWDTMGEEMLRFQDRHERDFALQPTAEEVITDIARSELRSYRALPKNFYQIQTKFRDERRPRFGVMRGREFTMKDAYSFDRSAEAAGVSYDNMYAAYCRIFDRLGLTYRAVAADTGAIGGDRSHEFQVIADTGEDAIIYCPDSDYAANIELAEAVAPAGERPAASAALTKVHTPKVKTIAELVDFLSIDIKSTVKALVVEGSEGEAVLMLVRGDHELNEVKAEKVAGIKKPLTMASPAIIREAFGANPGSLGPVGFKGRIIADRTVAKMADFVIGANEDDQHYTGANFGRDCAEPEVADIRNVVAGDPSPDGKGVLAIQRGIEVGHVFYLGTKYSAAMNATFLDEDGKPKPFEMGCYGIGVTRILGAAIEQNHDDKGMIWPDNIAPFAVVICPVGYDRSAEVKAAADSLYAGLLAKGVDVILDDRGERPGAMFADWELIGAPHRVTIGDRGLKEGKVEYQQRRDAAATPVAADAILEHLLAKLS</sequence>
<comment type="domain">
    <text evidence="10">Consists of three domains: the N-terminal catalytic domain, the editing domain and the C-terminal anticodon-binding domain.</text>
</comment>
<dbReference type="Pfam" id="PF00587">
    <property type="entry name" value="tRNA-synt_2b"/>
    <property type="match status" value="1"/>
</dbReference>
<feature type="domain" description="Aminoacyl-transfer RNA synthetases class-II family profile" evidence="11">
    <location>
        <begin position="97"/>
        <end position="529"/>
    </location>
</feature>
<dbReference type="Gene3D" id="3.40.50.800">
    <property type="entry name" value="Anticodon-binding domain"/>
    <property type="match status" value="1"/>
</dbReference>
<dbReference type="PROSITE" id="PS50862">
    <property type="entry name" value="AA_TRNA_LIGASE_II"/>
    <property type="match status" value="1"/>
</dbReference>
<dbReference type="PANTHER" id="PTHR42753:SF2">
    <property type="entry name" value="PROLINE--TRNA LIGASE"/>
    <property type="match status" value="1"/>
</dbReference>
<evidence type="ECO:0000256" key="4">
    <source>
        <dbReference type="ARBA" id="ARBA00022598"/>
    </source>
</evidence>
<dbReference type="SUPFAM" id="SSF52954">
    <property type="entry name" value="Class II aaRS ABD-related"/>
    <property type="match status" value="1"/>
</dbReference>
<dbReference type="SUPFAM" id="SSF55681">
    <property type="entry name" value="Class II aaRS and biotin synthetases"/>
    <property type="match status" value="1"/>
</dbReference>
<dbReference type="InterPro" id="IPR044140">
    <property type="entry name" value="ProRS_anticodon_short"/>
</dbReference>
<reference evidence="13" key="3">
    <citation type="journal article" date="2017" name="Plant Physiol. Biochem.">
        <title>Differential oxidative and antioxidative response of duckweed Lemna minor toward plant growth promoting/inhibiting bacteria.</title>
        <authorList>
            <person name="Ishizawa H."/>
            <person name="Kuroda M."/>
            <person name="Morikawa M."/>
            <person name="Ike M."/>
        </authorList>
    </citation>
    <scope>NUCLEOTIDE SEQUENCE [LARGE SCALE GENOMIC DNA]</scope>
    <source>
        <strain evidence="13">H3</strain>
    </source>
</reference>
<dbReference type="InterPro" id="IPR036621">
    <property type="entry name" value="Anticodon-bd_dom_sf"/>
</dbReference>
<evidence type="ECO:0000256" key="1">
    <source>
        <dbReference type="ARBA" id="ARBA00004496"/>
    </source>
</evidence>
<comment type="catalytic activity">
    <reaction evidence="9 10">
        <text>tRNA(Pro) + L-proline + ATP = L-prolyl-tRNA(Pro) + AMP + diphosphate</text>
        <dbReference type="Rhea" id="RHEA:14305"/>
        <dbReference type="Rhea" id="RHEA-COMP:9700"/>
        <dbReference type="Rhea" id="RHEA-COMP:9702"/>
        <dbReference type="ChEBI" id="CHEBI:30616"/>
        <dbReference type="ChEBI" id="CHEBI:33019"/>
        <dbReference type="ChEBI" id="CHEBI:60039"/>
        <dbReference type="ChEBI" id="CHEBI:78442"/>
        <dbReference type="ChEBI" id="CHEBI:78532"/>
        <dbReference type="ChEBI" id="CHEBI:456215"/>
        <dbReference type="EC" id="6.1.1.15"/>
    </reaction>
</comment>
<dbReference type="InterPro" id="IPR002314">
    <property type="entry name" value="aa-tRNA-synt_IIb"/>
</dbReference>
<keyword evidence="13" id="KW-1185">Reference proteome</keyword>
<dbReference type="CDD" id="cd04334">
    <property type="entry name" value="ProRS-INS"/>
    <property type="match status" value="1"/>
</dbReference>
<dbReference type="InterPro" id="IPR006195">
    <property type="entry name" value="aa-tRNA-synth_II"/>
</dbReference>
<dbReference type="KEGG" id="amah:DLM_3741"/>
<dbReference type="PANTHER" id="PTHR42753">
    <property type="entry name" value="MITOCHONDRIAL RIBOSOME PROTEIN L39/PROLYL-TRNA LIGASE FAMILY MEMBER"/>
    <property type="match status" value="1"/>
</dbReference>
<dbReference type="HAMAP" id="MF_01569">
    <property type="entry name" value="Pro_tRNA_synth_type1"/>
    <property type="match status" value="1"/>
</dbReference>
<dbReference type="EC" id="6.1.1.15" evidence="10"/>
<keyword evidence="8 10" id="KW-0030">Aminoacyl-tRNA synthetase</keyword>
<dbReference type="CDD" id="cd00779">
    <property type="entry name" value="ProRS_core_prok"/>
    <property type="match status" value="1"/>
</dbReference>
<keyword evidence="4 10" id="KW-0436">Ligase</keyword>
<keyword evidence="6 10" id="KW-0067">ATP-binding</keyword>
<dbReference type="InterPro" id="IPR050062">
    <property type="entry name" value="Pro-tRNA_synthetase"/>
</dbReference>
<protein>
    <recommendedName>
        <fullName evidence="10">Proline--tRNA ligase</fullName>
        <ecNumber evidence="10">6.1.1.15</ecNumber>
    </recommendedName>
    <alternativeName>
        <fullName evidence="10">Prolyl-tRNA synthetase</fullName>
        <shortName evidence="10">ProRS</shortName>
    </alternativeName>
</protein>
<evidence type="ECO:0000256" key="6">
    <source>
        <dbReference type="ARBA" id="ARBA00022840"/>
    </source>
</evidence>
<organism evidence="12 13">
    <name type="scientific">Aquitalea magnusonii</name>
    <dbReference type="NCBI Taxonomy" id="332411"/>
    <lineage>
        <taxon>Bacteria</taxon>
        <taxon>Pseudomonadati</taxon>
        <taxon>Pseudomonadota</taxon>
        <taxon>Betaproteobacteria</taxon>
        <taxon>Neisseriales</taxon>
        <taxon>Chromobacteriaceae</taxon>
        <taxon>Aquitalea</taxon>
    </lineage>
</organism>
<evidence type="ECO:0000256" key="8">
    <source>
        <dbReference type="ARBA" id="ARBA00023146"/>
    </source>
</evidence>
<name>A0A3G9GII9_9NEIS</name>
<dbReference type="Gene3D" id="3.30.930.10">
    <property type="entry name" value="Bira Bifunctional Protein, Domain 2"/>
    <property type="match status" value="2"/>
</dbReference>
<evidence type="ECO:0000259" key="11">
    <source>
        <dbReference type="PROSITE" id="PS50862"/>
    </source>
</evidence>
<accession>A0A3G9GII9</accession>
<keyword evidence="3 10" id="KW-0963">Cytoplasm</keyword>
<dbReference type="InterPro" id="IPR045864">
    <property type="entry name" value="aa-tRNA-synth_II/BPL/LPL"/>
</dbReference>
<dbReference type="NCBIfam" id="TIGR00409">
    <property type="entry name" value="proS_fam_II"/>
    <property type="match status" value="1"/>
</dbReference>
<dbReference type="Gene3D" id="3.90.960.10">
    <property type="entry name" value="YbaK/aminoacyl-tRNA synthetase-associated domain"/>
    <property type="match status" value="1"/>
</dbReference>
<keyword evidence="5 10" id="KW-0547">Nucleotide-binding</keyword>
<dbReference type="GO" id="GO:0005829">
    <property type="term" value="C:cytosol"/>
    <property type="evidence" value="ECO:0007669"/>
    <property type="project" value="TreeGrafter"/>
</dbReference>
<dbReference type="STRING" id="332411.VI06_05620"/>
<dbReference type="InterPro" id="IPR007214">
    <property type="entry name" value="YbaK/aa-tRNA-synth-assoc-dom"/>
</dbReference>
<dbReference type="FunFam" id="3.30.930.10:FF:000097">
    <property type="entry name" value="Proline--tRNA ligase"/>
    <property type="match status" value="1"/>
</dbReference>
<dbReference type="Proteomes" id="UP000198290">
    <property type="component" value="Chromosome"/>
</dbReference>
<evidence type="ECO:0000256" key="3">
    <source>
        <dbReference type="ARBA" id="ARBA00022490"/>
    </source>
</evidence>
<dbReference type="InterPro" id="IPR023717">
    <property type="entry name" value="Pro-tRNA-Synthase_IIa_type1"/>
</dbReference>
<dbReference type="InterPro" id="IPR004154">
    <property type="entry name" value="Anticodon-bd"/>
</dbReference>
<dbReference type="AlphaFoldDB" id="A0A3G9GII9"/>
<evidence type="ECO:0000256" key="2">
    <source>
        <dbReference type="ARBA" id="ARBA00011738"/>
    </source>
</evidence>
<dbReference type="GO" id="GO:0004827">
    <property type="term" value="F:proline-tRNA ligase activity"/>
    <property type="evidence" value="ECO:0007669"/>
    <property type="project" value="UniProtKB-UniRule"/>
</dbReference>
<dbReference type="PRINTS" id="PR01046">
    <property type="entry name" value="TRNASYNTHPRO"/>
</dbReference>